<dbReference type="InterPro" id="IPR003347">
    <property type="entry name" value="JmjC_dom"/>
</dbReference>
<name>A0ABS8G471_9ALTE</name>
<keyword evidence="6" id="KW-1185">Reference proteome</keyword>
<comment type="caution">
    <text evidence="5">The sequence shown here is derived from an EMBL/GenBank/DDBJ whole genome shotgun (WGS) entry which is preliminary data.</text>
</comment>
<dbReference type="EMBL" id="JAJEWP010000001">
    <property type="protein sequence ID" value="MCC2615328.1"/>
    <property type="molecule type" value="Genomic_DNA"/>
</dbReference>
<gene>
    <name evidence="5" type="ORF">LJ739_03640</name>
</gene>
<evidence type="ECO:0000259" key="4">
    <source>
        <dbReference type="PROSITE" id="PS51184"/>
    </source>
</evidence>
<dbReference type="Gene3D" id="2.60.120.650">
    <property type="entry name" value="Cupin"/>
    <property type="match status" value="1"/>
</dbReference>
<evidence type="ECO:0000256" key="1">
    <source>
        <dbReference type="ARBA" id="ARBA00001954"/>
    </source>
</evidence>
<dbReference type="SMART" id="SM00558">
    <property type="entry name" value="JmjC"/>
    <property type="match status" value="1"/>
</dbReference>
<comment type="cofactor">
    <cofactor evidence="1">
        <name>Fe(2+)</name>
        <dbReference type="ChEBI" id="CHEBI:29033"/>
    </cofactor>
</comment>
<dbReference type="PROSITE" id="PS51184">
    <property type="entry name" value="JMJC"/>
    <property type="match status" value="1"/>
</dbReference>
<accession>A0ABS8G471</accession>
<dbReference type="RefSeq" id="WP_229157234.1">
    <property type="nucleotide sequence ID" value="NZ_JAJEWP010000001.1"/>
</dbReference>
<dbReference type="PANTHER" id="PTHR13096:SF8">
    <property type="entry name" value="RIBOSOMAL OXYGENASE 1"/>
    <property type="match status" value="1"/>
</dbReference>
<sequence length="375" mass="42241">MYTLHNFDRQSFLRNYWQKSPVVLKQLLPDFDDPIDEHELAGLAMEEDIDARIVRRSGDQWHVAHGPFEDFSAQCVDQWSLLVQGVDNLVPAARALLDAFTFLPVWRREDVMVSFAVPGAGVGPHLDQYDVFIVQGKGQRHWQVGGRGDYQEQTPHPALRQVSGFEPVIDVVLSSGDVLYIPPGCPHAGQAITDSMSFSVGCRAPSQADLFSALADHLIDQCSTPRFADPNMPVRTFAGDLLSSEVDDLRQLMRARIDDPSFSQWLASHLSQPHREFAPSAHTSAEEVGQWLDQKITFWPTLNPRFIRIDAAPEEHNLWVNGMGFYCPEDAMALVESFLSAPHWQANSSLNTNNRLFFVQFLTKLINAGFWDPEL</sequence>
<dbReference type="SUPFAM" id="SSF51197">
    <property type="entry name" value="Clavaminate synthase-like"/>
    <property type="match status" value="1"/>
</dbReference>
<organism evidence="5 6">
    <name type="scientific">Fluctibacter halophilus</name>
    <dbReference type="NCBI Taxonomy" id="226011"/>
    <lineage>
        <taxon>Bacteria</taxon>
        <taxon>Pseudomonadati</taxon>
        <taxon>Pseudomonadota</taxon>
        <taxon>Gammaproteobacteria</taxon>
        <taxon>Alteromonadales</taxon>
        <taxon>Alteromonadaceae</taxon>
        <taxon>Fluctibacter</taxon>
    </lineage>
</organism>
<protein>
    <submittedName>
        <fullName evidence="5">Cupin domain-containing protein</fullName>
    </submittedName>
</protein>
<feature type="domain" description="JmjC" evidence="4">
    <location>
        <begin position="92"/>
        <end position="219"/>
    </location>
</feature>
<dbReference type="Pfam" id="PF08007">
    <property type="entry name" value="JmjC_2"/>
    <property type="match status" value="1"/>
</dbReference>
<dbReference type="Proteomes" id="UP001520878">
    <property type="component" value="Unassembled WGS sequence"/>
</dbReference>
<evidence type="ECO:0000313" key="5">
    <source>
        <dbReference type="EMBL" id="MCC2615328.1"/>
    </source>
</evidence>
<evidence type="ECO:0000256" key="3">
    <source>
        <dbReference type="ARBA" id="ARBA00023004"/>
    </source>
</evidence>
<proteinExistence type="predicted"/>
<dbReference type="InterPro" id="IPR039994">
    <property type="entry name" value="NO66-like"/>
</dbReference>
<dbReference type="PANTHER" id="PTHR13096">
    <property type="entry name" value="MINA53 MYC INDUCED NUCLEAR ANTIGEN"/>
    <property type="match status" value="1"/>
</dbReference>
<evidence type="ECO:0000256" key="2">
    <source>
        <dbReference type="ARBA" id="ARBA00022723"/>
    </source>
</evidence>
<dbReference type="Gene3D" id="3.40.366.30">
    <property type="entry name" value="50S ribosomal protein L16 arginine hydroxylase, Chain A, Domain 2"/>
    <property type="match status" value="1"/>
</dbReference>
<keyword evidence="3" id="KW-0408">Iron</keyword>
<keyword evidence="2" id="KW-0479">Metal-binding</keyword>
<reference evidence="5 6" key="1">
    <citation type="submission" date="2021-10" db="EMBL/GenBank/DDBJ databases">
        <title>Draft genome of Aestuariibacter halophilus JC2043.</title>
        <authorList>
            <person name="Emsley S.A."/>
            <person name="Pfannmuller K.M."/>
            <person name="Ushijima B."/>
            <person name="Saw J.H."/>
            <person name="Videau P."/>
        </authorList>
    </citation>
    <scope>NUCLEOTIDE SEQUENCE [LARGE SCALE GENOMIC DNA]</scope>
    <source>
        <strain evidence="5 6">JC2043</strain>
    </source>
</reference>
<evidence type="ECO:0000313" key="6">
    <source>
        <dbReference type="Proteomes" id="UP001520878"/>
    </source>
</evidence>